<evidence type="ECO:0000313" key="2">
    <source>
        <dbReference type="Ensembl" id="ENSHHUP00000018467.1"/>
    </source>
</evidence>
<organism evidence="2 3">
    <name type="scientific">Hucho hucho</name>
    <name type="common">huchen</name>
    <dbReference type="NCBI Taxonomy" id="62062"/>
    <lineage>
        <taxon>Eukaryota</taxon>
        <taxon>Metazoa</taxon>
        <taxon>Chordata</taxon>
        <taxon>Craniata</taxon>
        <taxon>Vertebrata</taxon>
        <taxon>Euteleostomi</taxon>
        <taxon>Actinopterygii</taxon>
        <taxon>Neopterygii</taxon>
        <taxon>Teleostei</taxon>
        <taxon>Protacanthopterygii</taxon>
        <taxon>Salmoniformes</taxon>
        <taxon>Salmonidae</taxon>
        <taxon>Salmoninae</taxon>
        <taxon>Hucho</taxon>
    </lineage>
</organism>
<evidence type="ECO:0000313" key="3">
    <source>
        <dbReference type="Proteomes" id="UP000314982"/>
    </source>
</evidence>
<accession>A0A4W5KPH4</accession>
<keyword evidence="3" id="KW-1185">Reference proteome</keyword>
<reference evidence="2" key="2">
    <citation type="submission" date="2025-08" db="UniProtKB">
        <authorList>
            <consortium name="Ensembl"/>
        </authorList>
    </citation>
    <scope>IDENTIFICATION</scope>
</reference>
<dbReference type="SUPFAM" id="SSF52540">
    <property type="entry name" value="P-loop containing nucleoside triphosphate hydrolases"/>
    <property type="match status" value="1"/>
</dbReference>
<reference evidence="3" key="1">
    <citation type="submission" date="2018-06" db="EMBL/GenBank/DDBJ databases">
        <title>Genome assembly of Danube salmon.</title>
        <authorList>
            <person name="Macqueen D.J."/>
            <person name="Gundappa M.K."/>
        </authorList>
    </citation>
    <scope>NUCLEOTIDE SEQUENCE [LARGE SCALE GENOMIC DNA]</scope>
</reference>
<dbReference type="STRING" id="62062.ENSHHUP00000018467"/>
<dbReference type="PANTHER" id="PTHR45615">
    <property type="entry name" value="MYOSIN HEAVY CHAIN, NON-MUSCLE"/>
    <property type="match status" value="1"/>
</dbReference>
<feature type="coiled-coil region" evidence="1">
    <location>
        <begin position="67"/>
        <end position="164"/>
    </location>
</feature>
<dbReference type="PANTHER" id="PTHR45615:SF44">
    <property type="entry name" value="MYOSIN HEAVY CHAIN 4-RELATED"/>
    <property type="match status" value="1"/>
</dbReference>
<reference evidence="2" key="3">
    <citation type="submission" date="2025-09" db="UniProtKB">
        <authorList>
            <consortium name="Ensembl"/>
        </authorList>
    </citation>
    <scope>IDENTIFICATION</scope>
</reference>
<name>A0A4W5KPH4_9TELE</name>
<dbReference type="Proteomes" id="UP000314982">
    <property type="component" value="Unassembled WGS sequence"/>
</dbReference>
<dbReference type="AlphaFoldDB" id="A0A4W5KPH4"/>
<dbReference type="Gene3D" id="1.20.5.340">
    <property type="match status" value="1"/>
</dbReference>
<dbReference type="GeneTree" id="ENSGT00940000162888"/>
<dbReference type="GO" id="GO:0016460">
    <property type="term" value="C:myosin II complex"/>
    <property type="evidence" value="ECO:0007669"/>
    <property type="project" value="TreeGrafter"/>
</dbReference>
<dbReference type="GO" id="GO:0000146">
    <property type="term" value="F:microfilament motor activity"/>
    <property type="evidence" value="ECO:0007669"/>
    <property type="project" value="TreeGrafter"/>
</dbReference>
<keyword evidence="1" id="KW-0175">Coiled coil</keyword>
<proteinExistence type="predicted"/>
<dbReference type="InterPro" id="IPR027417">
    <property type="entry name" value="P-loop_NTPase"/>
</dbReference>
<dbReference type="GO" id="GO:0051015">
    <property type="term" value="F:actin filament binding"/>
    <property type="evidence" value="ECO:0007669"/>
    <property type="project" value="TreeGrafter"/>
</dbReference>
<dbReference type="Gene3D" id="4.10.270.10">
    <property type="entry name" value="Myosin, subunit A"/>
    <property type="match status" value="1"/>
</dbReference>
<protein>
    <recommendedName>
        <fullName evidence="4">Myosin tail domain-containing protein</fullName>
    </recommendedName>
</protein>
<sequence>MRDEKLAALVRMLQAVSRGFLMRREFSKMMERRESIYAIQYNIRSFMNVKTWPWMKLYFKIKPMLQSAETEKELANMKENYEKMKTDLAKALSTKKQMEEKLVSLTQEKNDLSLQIASEGESLNDAEERCEGLIKSKIQQEAKLKETNERLEDEEEINAELTAKKRKLED</sequence>
<evidence type="ECO:0008006" key="4">
    <source>
        <dbReference type="Google" id="ProtNLM"/>
    </source>
</evidence>
<evidence type="ECO:0000256" key="1">
    <source>
        <dbReference type="SAM" id="Coils"/>
    </source>
</evidence>
<dbReference type="GO" id="GO:0005737">
    <property type="term" value="C:cytoplasm"/>
    <property type="evidence" value="ECO:0007669"/>
    <property type="project" value="TreeGrafter"/>
</dbReference>
<dbReference type="SUPFAM" id="SSF90257">
    <property type="entry name" value="Myosin rod fragments"/>
    <property type="match status" value="1"/>
</dbReference>
<dbReference type="Ensembl" id="ENSHHUT00000019138.1">
    <property type="protein sequence ID" value="ENSHHUP00000018467.1"/>
    <property type="gene ID" value="ENSHHUG00000011525.1"/>
</dbReference>
<dbReference type="PROSITE" id="PS50096">
    <property type="entry name" value="IQ"/>
    <property type="match status" value="1"/>
</dbReference>
<dbReference type="GO" id="GO:0032982">
    <property type="term" value="C:myosin filament"/>
    <property type="evidence" value="ECO:0007669"/>
    <property type="project" value="TreeGrafter"/>
</dbReference>